<dbReference type="OrthoDB" id="48317at2759"/>
<dbReference type="GO" id="GO:0008270">
    <property type="term" value="F:zinc ion binding"/>
    <property type="evidence" value="ECO:0007669"/>
    <property type="project" value="InterPro"/>
</dbReference>
<sequence>MSIPKTQKAVFFEENGDLDVIKYDDIPVPEIGEGDVLIKNKYAGLNYIETYFRTGLYPSEKPHILGREATGEIVKVGSKVNNLKVGDKVGYLSTATFAQYTRYPATGHILRLPSDASDENLKLVAGALLQGLTALTFIYEAYNVQKDDYILVTAAAGGVGLLLCQLLSKLKKAHVIAYASTDEKLKLAQKAGAEFLVNSSTTSYEEQVKKILDITGGKGVAASFDSVGRDTADLSLAVIGRKGTFISFGNASGPVPPLQLGRLSAKNLKVVRPVLYGYITEPEEFEKYTNQLFHLIDSGELKIYISRIYPLEKYIEAAREFEGRKTTGKIVFEIPQ</sequence>
<dbReference type="InterPro" id="IPR013154">
    <property type="entry name" value="ADH-like_N"/>
</dbReference>
<dbReference type="PANTHER" id="PTHR48106">
    <property type="entry name" value="QUINONE OXIDOREDUCTASE PIG3-RELATED"/>
    <property type="match status" value="1"/>
</dbReference>
<dbReference type="AlphaFoldDB" id="A0A1B7SH81"/>
<feature type="domain" description="Enoyl reductase (ER)" evidence="5">
    <location>
        <begin position="16"/>
        <end position="332"/>
    </location>
</feature>
<name>A0A1B7SH81_9ASCO</name>
<gene>
    <name evidence="6" type="ORF">OGATHE_002126</name>
</gene>
<accession>A0A1B7SH81</accession>
<organism evidence="6 7">
    <name type="scientific">Ogataea polymorpha</name>
    <dbReference type="NCBI Taxonomy" id="460523"/>
    <lineage>
        <taxon>Eukaryota</taxon>
        <taxon>Fungi</taxon>
        <taxon>Dikarya</taxon>
        <taxon>Ascomycota</taxon>
        <taxon>Saccharomycotina</taxon>
        <taxon>Pichiomycetes</taxon>
        <taxon>Pichiales</taxon>
        <taxon>Pichiaceae</taxon>
        <taxon>Ogataea</taxon>
    </lineage>
</organism>
<proteinExistence type="predicted"/>
<dbReference type="SUPFAM" id="SSF50129">
    <property type="entry name" value="GroES-like"/>
    <property type="match status" value="1"/>
</dbReference>
<dbReference type="EMBL" id="JAEUBD010000526">
    <property type="protein sequence ID" value="KAH3674146.1"/>
    <property type="molecule type" value="Genomic_DNA"/>
</dbReference>
<evidence type="ECO:0000313" key="7">
    <source>
        <dbReference type="Proteomes" id="UP000788993"/>
    </source>
</evidence>
<dbReference type="GO" id="GO:0070402">
    <property type="term" value="F:NADPH binding"/>
    <property type="evidence" value="ECO:0007669"/>
    <property type="project" value="TreeGrafter"/>
</dbReference>
<dbReference type="PANTHER" id="PTHR48106:SF13">
    <property type="entry name" value="QUINONE OXIDOREDUCTASE-RELATED"/>
    <property type="match status" value="1"/>
</dbReference>
<dbReference type="Pfam" id="PF08240">
    <property type="entry name" value="ADH_N"/>
    <property type="match status" value="1"/>
</dbReference>
<dbReference type="Gene3D" id="3.40.50.720">
    <property type="entry name" value="NAD(P)-binding Rossmann-like Domain"/>
    <property type="match status" value="1"/>
</dbReference>
<protein>
    <recommendedName>
        <fullName evidence="4">Probable quinone oxidoreductase</fullName>
    </recommendedName>
    <alternativeName>
        <fullName evidence="3">NADPH:quinone reductase</fullName>
    </alternativeName>
</protein>
<evidence type="ECO:0000256" key="3">
    <source>
        <dbReference type="ARBA" id="ARBA00043088"/>
    </source>
</evidence>
<dbReference type="Proteomes" id="UP000788993">
    <property type="component" value="Unassembled WGS sequence"/>
</dbReference>
<dbReference type="InterPro" id="IPR047618">
    <property type="entry name" value="QOR-like"/>
</dbReference>
<dbReference type="SUPFAM" id="SSF51735">
    <property type="entry name" value="NAD(P)-binding Rossmann-fold domains"/>
    <property type="match status" value="1"/>
</dbReference>
<dbReference type="InterPro" id="IPR002364">
    <property type="entry name" value="Quin_OxRdtase/zeta-crystal_CS"/>
</dbReference>
<evidence type="ECO:0000259" key="5">
    <source>
        <dbReference type="SMART" id="SM00829"/>
    </source>
</evidence>
<dbReference type="InterPro" id="IPR020843">
    <property type="entry name" value="ER"/>
</dbReference>
<dbReference type="CDD" id="cd05286">
    <property type="entry name" value="QOR2"/>
    <property type="match status" value="1"/>
</dbReference>
<evidence type="ECO:0000256" key="4">
    <source>
        <dbReference type="ARBA" id="ARBA00070796"/>
    </source>
</evidence>
<comment type="caution">
    <text evidence="6">The sequence shown here is derived from an EMBL/GenBank/DDBJ whole genome shotgun (WGS) entry which is preliminary data.</text>
</comment>
<dbReference type="GO" id="GO:0005829">
    <property type="term" value="C:cytosol"/>
    <property type="evidence" value="ECO:0007669"/>
    <property type="project" value="TreeGrafter"/>
</dbReference>
<dbReference type="InterPro" id="IPR036291">
    <property type="entry name" value="NAD(P)-bd_dom_sf"/>
</dbReference>
<evidence type="ECO:0000256" key="1">
    <source>
        <dbReference type="ARBA" id="ARBA00022857"/>
    </source>
</evidence>
<keyword evidence="7" id="KW-1185">Reference proteome</keyword>
<dbReference type="GO" id="GO:0032440">
    <property type="term" value="F:2-alkenal reductase [NAD(P)H] activity"/>
    <property type="evidence" value="ECO:0007669"/>
    <property type="project" value="EnsemblFungi"/>
</dbReference>
<reference evidence="6" key="2">
    <citation type="submission" date="2021-01" db="EMBL/GenBank/DDBJ databases">
        <authorList>
            <person name="Schikora-Tamarit M.A."/>
        </authorList>
    </citation>
    <scope>NUCLEOTIDE SEQUENCE</scope>
    <source>
        <strain evidence="6">NCAIM Y.01608</strain>
    </source>
</reference>
<dbReference type="PROSITE" id="PS01162">
    <property type="entry name" value="QOR_ZETA_CRYSTAL"/>
    <property type="match status" value="1"/>
</dbReference>
<dbReference type="InterPro" id="IPR013149">
    <property type="entry name" value="ADH-like_C"/>
</dbReference>
<dbReference type="Pfam" id="PF00107">
    <property type="entry name" value="ADH_zinc_N"/>
    <property type="match status" value="1"/>
</dbReference>
<reference evidence="6" key="1">
    <citation type="journal article" date="2021" name="Open Biol.">
        <title>Shared evolutionary footprints suggest mitochondrial oxidative damage underlies multiple complex I losses in fungi.</title>
        <authorList>
            <person name="Schikora-Tamarit M.A."/>
            <person name="Marcet-Houben M."/>
            <person name="Nosek J."/>
            <person name="Gabaldon T."/>
        </authorList>
    </citation>
    <scope>NUCLEOTIDE SEQUENCE</scope>
    <source>
        <strain evidence="6">NCAIM Y.01608</strain>
    </source>
</reference>
<dbReference type="FunFam" id="3.40.50.720:FF:000053">
    <property type="entry name" value="Quinone oxidoreductase 1"/>
    <property type="match status" value="1"/>
</dbReference>
<dbReference type="Gene3D" id="3.90.180.10">
    <property type="entry name" value="Medium-chain alcohol dehydrogenases, catalytic domain"/>
    <property type="match status" value="1"/>
</dbReference>
<evidence type="ECO:0000313" key="6">
    <source>
        <dbReference type="EMBL" id="KAH3674146.1"/>
    </source>
</evidence>
<dbReference type="GO" id="GO:0035925">
    <property type="term" value="F:mRNA 3'-UTR AU-rich region binding"/>
    <property type="evidence" value="ECO:0007669"/>
    <property type="project" value="EnsemblFungi"/>
</dbReference>
<dbReference type="RefSeq" id="XP_018210792.1">
    <property type="nucleotide sequence ID" value="XM_018352984.1"/>
</dbReference>
<dbReference type="InterPro" id="IPR011032">
    <property type="entry name" value="GroES-like_sf"/>
</dbReference>
<keyword evidence="1" id="KW-0521">NADP</keyword>
<evidence type="ECO:0000256" key="2">
    <source>
        <dbReference type="ARBA" id="ARBA00023002"/>
    </source>
</evidence>
<dbReference type="GO" id="GO:0034599">
    <property type="term" value="P:cellular response to oxidative stress"/>
    <property type="evidence" value="ECO:0007669"/>
    <property type="project" value="EnsemblFungi"/>
</dbReference>
<keyword evidence="2" id="KW-0560">Oxidoreductase</keyword>
<dbReference type="SMART" id="SM00829">
    <property type="entry name" value="PKS_ER"/>
    <property type="match status" value="1"/>
</dbReference>
<dbReference type="GO" id="GO:0003960">
    <property type="term" value="F:quinone reductase (NADPH) activity"/>
    <property type="evidence" value="ECO:0007669"/>
    <property type="project" value="EnsemblFungi"/>
</dbReference>